<gene>
    <name evidence="10" type="ORF">NCGR_LOCUS45907</name>
</gene>
<dbReference type="SUPFAM" id="SSF57903">
    <property type="entry name" value="FYVE/PHD zinc finger"/>
    <property type="match status" value="1"/>
</dbReference>
<evidence type="ECO:0000256" key="4">
    <source>
        <dbReference type="ARBA" id="ARBA00022833"/>
    </source>
</evidence>
<dbReference type="InterPro" id="IPR017455">
    <property type="entry name" value="Znf_FYVE-rel"/>
</dbReference>
<dbReference type="InterPro" id="IPR013083">
    <property type="entry name" value="Znf_RING/FYVE/PHD"/>
</dbReference>
<keyword evidence="2" id="KW-0677">Repeat</keyword>
<dbReference type="Pfam" id="PF08381">
    <property type="entry name" value="BRX"/>
    <property type="match status" value="1"/>
</dbReference>
<evidence type="ECO:0000313" key="10">
    <source>
        <dbReference type="EMBL" id="CAD6262569.1"/>
    </source>
</evidence>
<evidence type="ECO:0000259" key="8">
    <source>
        <dbReference type="PROSITE" id="PS50178"/>
    </source>
</evidence>
<dbReference type="PRINTS" id="PR00633">
    <property type="entry name" value="RCCNDNSATION"/>
</dbReference>
<feature type="repeat" description="RCC1" evidence="6">
    <location>
        <begin position="459"/>
        <end position="510"/>
    </location>
</feature>
<dbReference type="SUPFAM" id="SSF50985">
    <property type="entry name" value="RCC1/BLIP-II"/>
    <property type="match status" value="1"/>
</dbReference>
<accession>A0A811R0N9</accession>
<protein>
    <submittedName>
        <fullName evidence="10">Uncharacterized protein</fullName>
    </submittedName>
</protein>
<dbReference type="OrthoDB" id="5981550at2759"/>
<dbReference type="InterPro" id="IPR011011">
    <property type="entry name" value="Znf_FYVE_PHD"/>
</dbReference>
<evidence type="ECO:0000256" key="7">
    <source>
        <dbReference type="SAM" id="MobiDB-lite"/>
    </source>
</evidence>
<dbReference type="AlphaFoldDB" id="A0A811R0N9"/>
<dbReference type="InterPro" id="IPR058923">
    <property type="entry name" value="RCC1-like_dom"/>
</dbReference>
<dbReference type="Gene3D" id="3.30.40.10">
    <property type="entry name" value="Zinc/RING finger domain, C3HC4 (zinc finger)"/>
    <property type="match status" value="1"/>
</dbReference>
<feature type="repeat" description="RCC1" evidence="6">
    <location>
        <begin position="407"/>
        <end position="458"/>
    </location>
</feature>
<reference evidence="10" key="1">
    <citation type="submission" date="2020-10" db="EMBL/GenBank/DDBJ databases">
        <authorList>
            <person name="Han B."/>
            <person name="Lu T."/>
            <person name="Zhao Q."/>
            <person name="Huang X."/>
            <person name="Zhao Y."/>
        </authorList>
    </citation>
    <scope>NUCLEOTIDE SEQUENCE</scope>
</reference>
<comment type="caution">
    <text evidence="10">The sequence shown here is derived from an EMBL/GenBank/DDBJ whole genome shotgun (WGS) entry which is preliminary data.</text>
</comment>
<dbReference type="Proteomes" id="UP000604825">
    <property type="component" value="Unassembled WGS sequence"/>
</dbReference>
<dbReference type="SMART" id="SM00064">
    <property type="entry name" value="FYVE"/>
    <property type="match status" value="1"/>
</dbReference>
<dbReference type="PROSITE" id="PS00626">
    <property type="entry name" value="RCC1_2"/>
    <property type="match status" value="1"/>
</dbReference>
<dbReference type="InterPro" id="IPR013591">
    <property type="entry name" value="Brevis_radix_dom"/>
</dbReference>
<dbReference type="Pfam" id="PF01363">
    <property type="entry name" value="FYVE"/>
    <property type="match status" value="1"/>
</dbReference>
<name>A0A811R0N9_9POAL</name>
<feature type="repeat" description="RCC1" evidence="6">
    <location>
        <begin position="240"/>
        <end position="291"/>
    </location>
</feature>
<dbReference type="Gene3D" id="2.130.10.30">
    <property type="entry name" value="Regulator of chromosome condensation 1/beta-lactamase-inhibitor protein II"/>
    <property type="match status" value="2"/>
</dbReference>
<evidence type="ECO:0000256" key="2">
    <source>
        <dbReference type="ARBA" id="ARBA00022737"/>
    </source>
</evidence>
<feature type="repeat" description="RCC1" evidence="6">
    <location>
        <begin position="189"/>
        <end position="239"/>
    </location>
</feature>
<evidence type="ECO:0000256" key="1">
    <source>
        <dbReference type="ARBA" id="ARBA00022723"/>
    </source>
</evidence>
<dbReference type="PROSITE" id="PS50012">
    <property type="entry name" value="RCC1_3"/>
    <property type="match status" value="7"/>
</dbReference>
<feature type="repeat" description="RCC1" evidence="6">
    <location>
        <begin position="511"/>
        <end position="562"/>
    </location>
</feature>
<sequence length="953" mass="105467">MAGSFDGRTPTRGVEQASQNLLPPLTHFQSISWRISRSLLAIVALKKGAHLLKCGKRGKPKFCAFRLSFDETTLIWYSKGREKHLSLSSVSAVVLDQKTIKFLRQRCPEKESHSFSLIYKNGEHSLDLRTFSDIDTYLEKLTRKMSTPEIHGLNDIMVGNKEKEQKITQTPKLKTFEGPRAACRLDSLKDVFFWGDAFGSILDYDDTSKSLPMLVDSTNMLDVQSIACGETHAAIITKQGEVYSWGNESSGRIGNQVNIKVSRPKLVESLASLHVKAVAYGSKHACAVTVSGELLEWGEGPHMGQLDCYAKNQWFPHKMFSPLDGISVVKIVCGPWHTAIITSSGQLYTYGDGTFDVLGHGDTQGTTRPKEVEYLKGSRVKCVACGPWHTAAIVEVISDFKSNSPRSKLFTWGDADRGKLGHADKKMKLIPTCVDSLTDYDFIQVSCGMALTVVLSITGVVFTIGSSMHGQLGNPHADGKTVCAVEGLRKTEFVRHISSGSSHVAVLTTNGKVFTWGKGKEGQLGLGDYLNRSTPTLVDALEGRQVESISCGYNYTAAVCLHKIISRKDLSVCSGCKMAFGFTRKKHNCYHCGSMFCNSCSSNKVARAALAPDKSRRDANLPVEKVALVQRPNQRNEVPAIPVQAKSQRWGQVECPTQFLPGEDSFQYQSISKNHMCSASVSERMHDPIVLKSGRSLQQPNDDQRKDLNSTETLLTEEVKQLRSQVTLLVEQYHQKALQVELYKQKLDETWLIVRDEAAKCKAAKDIITVLTDQCKALSEKLLVGQQYENLETKSNISQGQTLSADLQHYPSEKLATGKFGQLNNTKNQQSSSKGDEEYTPSSSSDVQVEGSCSHLNGSRTFDGNGCVTEGNSLVARVTSNGVIEQIEHGVYVTFAVSPSGKKDKKRVRFSRKHFGEKEAQHWWEENKGSVYAKYSTEKIQHQLEGTIKNVQE</sequence>
<feature type="domain" description="BRX" evidence="9">
    <location>
        <begin position="881"/>
        <end position="936"/>
    </location>
</feature>
<proteinExistence type="predicted"/>
<feature type="region of interest" description="Disordered" evidence="7">
    <location>
        <begin position="818"/>
        <end position="851"/>
    </location>
</feature>
<feature type="repeat" description="RCC1" evidence="6">
    <location>
        <begin position="345"/>
        <end position="396"/>
    </location>
</feature>
<evidence type="ECO:0000256" key="6">
    <source>
        <dbReference type="PROSITE-ProRule" id="PRU00235"/>
    </source>
</evidence>
<dbReference type="CDD" id="cd00065">
    <property type="entry name" value="FYVE_like_SF"/>
    <property type="match status" value="1"/>
</dbReference>
<evidence type="ECO:0000256" key="3">
    <source>
        <dbReference type="ARBA" id="ARBA00022771"/>
    </source>
</evidence>
<dbReference type="SUPFAM" id="SSF50729">
    <property type="entry name" value="PH domain-like"/>
    <property type="match status" value="1"/>
</dbReference>
<dbReference type="PROSITE" id="PS50178">
    <property type="entry name" value="ZF_FYVE"/>
    <property type="match status" value="1"/>
</dbReference>
<dbReference type="EMBL" id="CAJGYO010000012">
    <property type="protein sequence ID" value="CAD6262569.1"/>
    <property type="molecule type" value="Genomic_DNA"/>
</dbReference>
<keyword evidence="3 5" id="KW-0863">Zinc-finger</keyword>
<evidence type="ECO:0000256" key="5">
    <source>
        <dbReference type="PROSITE-ProRule" id="PRU00091"/>
    </source>
</evidence>
<dbReference type="InterPro" id="IPR000306">
    <property type="entry name" value="Znf_FYVE"/>
</dbReference>
<keyword evidence="4" id="KW-0862">Zinc</keyword>
<dbReference type="PANTHER" id="PTHR22870:SF350">
    <property type="entry name" value="F12P19.9 PROTEIN"/>
    <property type="match status" value="1"/>
</dbReference>
<feature type="compositionally biased region" description="Polar residues" evidence="7">
    <location>
        <begin position="822"/>
        <end position="833"/>
    </location>
</feature>
<keyword evidence="11" id="KW-1185">Reference proteome</keyword>
<feature type="repeat" description="RCC1" evidence="6">
    <location>
        <begin position="292"/>
        <end position="344"/>
    </location>
</feature>
<evidence type="ECO:0000313" key="11">
    <source>
        <dbReference type="Proteomes" id="UP000604825"/>
    </source>
</evidence>
<dbReference type="InterPro" id="IPR011993">
    <property type="entry name" value="PH-like_dom_sf"/>
</dbReference>
<dbReference type="CDD" id="cd13365">
    <property type="entry name" value="PH_PLC_plant-like"/>
    <property type="match status" value="1"/>
</dbReference>
<organism evidence="10 11">
    <name type="scientific">Miscanthus lutarioriparius</name>
    <dbReference type="NCBI Taxonomy" id="422564"/>
    <lineage>
        <taxon>Eukaryota</taxon>
        <taxon>Viridiplantae</taxon>
        <taxon>Streptophyta</taxon>
        <taxon>Embryophyta</taxon>
        <taxon>Tracheophyta</taxon>
        <taxon>Spermatophyta</taxon>
        <taxon>Magnoliopsida</taxon>
        <taxon>Liliopsida</taxon>
        <taxon>Poales</taxon>
        <taxon>Poaceae</taxon>
        <taxon>PACMAD clade</taxon>
        <taxon>Panicoideae</taxon>
        <taxon>Andropogonodae</taxon>
        <taxon>Andropogoneae</taxon>
        <taxon>Saccharinae</taxon>
        <taxon>Miscanthus</taxon>
    </lineage>
</organism>
<dbReference type="PANTHER" id="PTHR22870">
    <property type="entry name" value="REGULATOR OF CHROMOSOME CONDENSATION"/>
    <property type="match status" value="1"/>
</dbReference>
<evidence type="ECO:0000259" key="9">
    <source>
        <dbReference type="PROSITE" id="PS51514"/>
    </source>
</evidence>
<dbReference type="PROSITE" id="PS51514">
    <property type="entry name" value="BRX"/>
    <property type="match status" value="1"/>
</dbReference>
<dbReference type="Pfam" id="PF25390">
    <property type="entry name" value="WD40_RLD"/>
    <property type="match status" value="1"/>
</dbReference>
<keyword evidence="1" id="KW-0479">Metal-binding</keyword>
<dbReference type="InterPro" id="IPR051210">
    <property type="entry name" value="Ub_ligase/GEF_domain"/>
</dbReference>
<dbReference type="Gene3D" id="2.30.29.30">
    <property type="entry name" value="Pleckstrin-homology domain (PH domain)/Phosphotyrosine-binding domain (PTB)"/>
    <property type="match status" value="1"/>
</dbReference>
<dbReference type="InterPro" id="IPR000408">
    <property type="entry name" value="Reg_chr_condens"/>
</dbReference>
<feature type="domain" description="FYVE-type" evidence="8">
    <location>
        <begin position="567"/>
        <end position="603"/>
    </location>
</feature>
<dbReference type="InterPro" id="IPR009091">
    <property type="entry name" value="RCC1/BLIP-II"/>
</dbReference>
<dbReference type="GO" id="GO:0008270">
    <property type="term" value="F:zinc ion binding"/>
    <property type="evidence" value="ECO:0007669"/>
    <property type="project" value="UniProtKB-KW"/>
</dbReference>